<dbReference type="AlphaFoldDB" id="A0A7X0MWB2"/>
<feature type="region of interest" description="Disordered" evidence="1">
    <location>
        <begin position="402"/>
        <end position="439"/>
    </location>
</feature>
<dbReference type="RefSeq" id="WP_166846226.1">
    <property type="nucleotide sequence ID" value="NZ_JAAONY010000002.1"/>
</dbReference>
<evidence type="ECO:0000256" key="1">
    <source>
        <dbReference type="SAM" id="MobiDB-lite"/>
    </source>
</evidence>
<name>A0A7X0MWB2_9GAMM</name>
<sequence>MSNDARLNRFFELVTPSKAQPNAPMFQFDVSDGYSPKELEDLLRETGYQSSLTGMLNDKTLTLDSSVRHWRDGNCPFYRNWGELYDTVKQSSSFPNDYCVIDDGRVDGKGSKSARKIEVFLTFRKLLTELADHCDPPKGVSKGRDKLLFFIEKNEVVKKYQFSPVISWEDLSKLQESESVYKAIEELDRAIHLGDCQDIERKSVMRSAFGELVLGCQEESSIFNFALFSVATFKSKYNEHNELFAKRFSVNKILQEISHQDLLYTSKINEIVSSGQTKALTIPAAFVAVSALMKIDSILDGVAIILGLALSIAIVLKSLSVHRKTFIHIGEQIQSEFKRYDNLSEEAEVRRASQKVKEALMKLVEGAKKSLDFIKYVVFCTMLAAAVYVVVDLTCTAHLDDGQPAQPIKNESTPSASKIEPAPPKSKSERSLNVTPSDPNAVIKDLLGKESYRVSTATNLRVRERSSFDSDILAHLPKGALMRVANDPGQLWLQVDVAFKNQKIRGWVYRNHTVVLDFVRFEKLPLH</sequence>
<organism evidence="2 3">
    <name type="scientific">Pseudoteredinibacter isoporae</name>
    <dbReference type="NCBI Taxonomy" id="570281"/>
    <lineage>
        <taxon>Bacteria</taxon>
        <taxon>Pseudomonadati</taxon>
        <taxon>Pseudomonadota</taxon>
        <taxon>Gammaproteobacteria</taxon>
        <taxon>Cellvibrionales</taxon>
        <taxon>Cellvibrionaceae</taxon>
        <taxon>Pseudoteredinibacter</taxon>
    </lineage>
</organism>
<keyword evidence="3" id="KW-1185">Reference proteome</keyword>
<gene>
    <name evidence="2" type="ORF">HNR48_002573</name>
</gene>
<comment type="caution">
    <text evidence="2">The sequence shown here is derived from an EMBL/GenBank/DDBJ whole genome shotgun (WGS) entry which is preliminary data.</text>
</comment>
<dbReference type="EMBL" id="JACHHT010000002">
    <property type="protein sequence ID" value="MBB6522288.1"/>
    <property type="molecule type" value="Genomic_DNA"/>
</dbReference>
<protein>
    <recommendedName>
        <fullName evidence="4">SH3 domain-containing protein</fullName>
    </recommendedName>
</protein>
<reference evidence="2 3" key="1">
    <citation type="submission" date="2020-08" db="EMBL/GenBank/DDBJ databases">
        <title>Genomic Encyclopedia of Type Strains, Phase IV (KMG-IV): sequencing the most valuable type-strain genomes for metagenomic binning, comparative biology and taxonomic classification.</title>
        <authorList>
            <person name="Goeker M."/>
        </authorList>
    </citation>
    <scope>NUCLEOTIDE SEQUENCE [LARGE SCALE GENOMIC DNA]</scope>
    <source>
        <strain evidence="2 3">DSM 22368</strain>
    </source>
</reference>
<proteinExistence type="predicted"/>
<accession>A0A7X0MWB2</accession>
<evidence type="ECO:0008006" key="4">
    <source>
        <dbReference type="Google" id="ProtNLM"/>
    </source>
</evidence>
<dbReference type="Proteomes" id="UP000528457">
    <property type="component" value="Unassembled WGS sequence"/>
</dbReference>
<evidence type="ECO:0000313" key="3">
    <source>
        <dbReference type="Proteomes" id="UP000528457"/>
    </source>
</evidence>
<dbReference type="Gene3D" id="2.30.30.40">
    <property type="entry name" value="SH3 Domains"/>
    <property type="match status" value="1"/>
</dbReference>
<dbReference type="InParanoid" id="A0A7X0MWB2"/>
<evidence type="ECO:0000313" key="2">
    <source>
        <dbReference type="EMBL" id="MBB6522288.1"/>
    </source>
</evidence>